<evidence type="ECO:0000313" key="2">
    <source>
        <dbReference type="EMBL" id="MBB6503050.1"/>
    </source>
</evidence>
<protein>
    <submittedName>
        <fullName evidence="2">Transposase InsO family protein</fullName>
    </submittedName>
</protein>
<gene>
    <name evidence="2" type="ORF">HDF25_005240</name>
</gene>
<dbReference type="AlphaFoldDB" id="A0A7X0J8J2"/>
<dbReference type="Gene3D" id="3.30.420.10">
    <property type="entry name" value="Ribonuclease H-like superfamily/Ribonuclease H"/>
    <property type="match status" value="1"/>
</dbReference>
<reference evidence="2 3" key="1">
    <citation type="submission" date="2020-08" db="EMBL/GenBank/DDBJ databases">
        <title>Genomic Encyclopedia of Type Strains, Phase IV (KMG-V): Genome sequencing to study the core and pangenomes of soil and plant-associated prokaryotes.</title>
        <authorList>
            <person name="Whitman W."/>
        </authorList>
    </citation>
    <scope>NUCLEOTIDE SEQUENCE [LARGE SCALE GENOMIC DNA]</scope>
    <source>
        <strain evidence="2 3">M2T3</strain>
    </source>
</reference>
<dbReference type="GO" id="GO:0003676">
    <property type="term" value="F:nucleic acid binding"/>
    <property type="evidence" value="ECO:0007669"/>
    <property type="project" value="InterPro"/>
</dbReference>
<dbReference type="PROSITE" id="PS50994">
    <property type="entry name" value="INTEGRASE"/>
    <property type="match status" value="1"/>
</dbReference>
<dbReference type="InterPro" id="IPR036397">
    <property type="entry name" value="RNaseH_sf"/>
</dbReference>
<dbReference type="NCBIfam" id="NF033516">
    <property type="entry name" value="transpos_IS3"/>
    <property type="match status" value="1"/>
</dbReference>
<evidence type="ECO:0000259" key="1">
    <source>
        <dbReference type="PROSITE" id="PS50994"/>
    </source>
</evidence>
<dbReference type="PANTHER" id="PTHR46889:SF4">
    <property type="entry name" value="TRANSPOSASE INSO FOR INSERTION SEQUENCE ELEMENT IS911B-RELATED"/>
    <property type="match status" value="1"/>
</dbReference>
<dbReference type="InterPro" id="IPR001584">
    <property type="entry name" value="Integrase_cat-core"/>
</dbReference>
<feature type="domain" description="Integrase catalytic" evidence="1">
    <location>
        <begin position="74"/>
        <end position="242"/>
    </location>
</feature>
<name>A0A7X0J8J2_9SPHI</name>
<dbReference type="InterPro" id="IPR025948">
    <property type="entry name" value="HTH-like_dom"/>
</dbReference>
<dbReference type="Pfam" id="PF13333">
    <property type="entry name" value="rve_2"/>
    <property type="match status" value="1"/>
</dbReference>
<dbReference type="SUPFAM" id="SSF53098">
    <property type="entry name" value="Ribonuclease H-like"/>
    <property type="match status" value="1"/>
</dbReference>
<dbReference type="PANTHER" id="PTHR46889">
    <property type="entry name" value="TRANSPOSASE INSF FOR INSERTION SEQUENCE IS3B-RELATED"/>
    <property type="match status" value="1"/>
</dbReference>
<proteinExistence type="predicted"/>
<dbReference type="Pfam" id="PF00665">
    <property type="entry name" value="rve"/>
    <property type="match status" value="1"/>
</dbReference>
<dbReference type="GO" id="GO:0015074">
    <property type="term" value="P:DNA integration"/>
    <property type="evidence" value="ECO:0007669"/>
    <property type="project" value="InterPro"/>
</dbReference>
<dbReference type="InterPro" id="IPR012337">
    <property type="entry name" value="RNaseH-like_sf"/>
</dbReference>
<dbReference type="InterPro" id="IPR050900">
    <property type="entry name" value="Transposase_IS3/IS150/IS904"/>
</dbReference>
<comment type="caution">
    <text evidence="2">The sequence shown here is derived from an EMBL/GenBank/DDBJ whole genome shotgun (WGS) entry which is preliminary data.</text>
</comment>
<dbReference type="Proteomes" id="UP000521017">
    <property type="component" value="Unassembled WGS sequence"/>
</dbReference>
<accession>A0A7X0J8J2</accession>
<evidence type="ECO:0000313" key="3">
    <source>
        <dbReference type="Proteomes" id="UP000521017"/>
    </source>
</evidence>
<dbReference type="InterPro" id="IPR048020">
    <property type="entry name" value="Transpos_IS3"/>
</dbReference>
<organism evidence="2 3">
    <name type="scientific">Pedobacter cryoconitis</name>
    <dbReference type="NCBI Taxonomy" id="188932"/>
    <lineage>
        <taxon>Bacteria</taxon>
        <taxon>Pseudomonadati</taxon>
        <taxon>Bacteroidota</taxon>
        <taxon>Sphingobacteriia</taxon>
        <taxon>Sphingobacteriales</taxon>
        <taxon>Sphingobacteriaceae</taxon>
        <taxon>Pedobacter</taxon>
    </lineage>
</organism>
<dbReference type="EMBL" id="JACHCC010000029">
    <property type="protein sequence ID" value="MBB6503050.1"/>
    <property type="molecule type" value="Genomic_DNA"/>
</dbReference>
<sequence>MLENEILQAFENSKKIYGSPRITQELHKKNIKVSRPRVARMMRKANLRSIVKKKFKVTTDSNHKFPVPENKLDRDFKPGTLGAVWVSDITYIKTKQDWLYLTTVIDLGDRKVIGWALSTTMKAIDTVIPAFKMAQKNRSIIQELIFHSDRGVQYACNEFKSILDKNNLIIRSMSRKGNCWDNAVAESFFKTLKTECIYQHKFVNKEQAAIIVFEYIETWYNRKRLHSALGYMSPEEFGQNLNKQNIAA</sequence>
<dbReference type="Pfam" id="PF13276">
    <property type="entry name" value="HTH_21"/>
    <property type="match status" value="1"/>
</dbReference>